<proteinExistence type="predicted"/>
<dbReference type="EMBL" id="BIFQ01000002">
    <property type="protein sequence ID" value="GCE09138.1"/>
    <property type="molecule type" value="Genomic_DNA"/>
</dbReference>
<comment type="caution">
    <text evidence="1">The sequence shown here is derived from an EMBL/GenBank/DDBJ whole genome shotgun (WGS) entry which is preliminary data.</text>
</comment>
<dbReference type="Proteomes" id="UP000287224">
    <property type="component" value="Unassembled WGS sequence"/>
</dbReference>
<gene>
    <name evidence="1" type="ORF">KDAU_64670</name>
</gene>
<name>A0A401ZQF6_9CHLR</name>
<evidence type="ECO:0000313" key="2">
    <source>
        <dbReference type="Proteomes" id="UP000287224"/>
    </source>
</evidence>
<sequence length="59" mass="6672">MRANNLKGTGPYRSLPYTSLTAAYSTTTHHLHPHFCALLSRLIYENKKLRADTPESRVA</sequence>
<organism evidence="1 2">
    <name type="scientific">Dictyobacter aurantiacus</name>
    <dbReference type="NCBI Taxonomy" id="1936993"/>
    <lineage>
        <taxon>Bacteria</taxon>
        <taxon>Bacillati</taxon>
        <taxon>Chloroflexota</taxon>
        <taxon>Ktedonobacteria</taxon>
        <taxon>Ktedonobacterales</taxon>
        <taxon>Dictyobacteraceae</taxon>
        <taxon>Dictyobacter</taxon>
    </lineage>
</organism>
<evidence type="ECO:0000313" key="1">
    <source>
        <dbReference type="EMBL" id="GCE09138.1"/>
    </source>
</evidence>
<reference evidence="2" key="1">
    <citation type="submission" date="2018-12" db="EMBL/GenBank/DDBJ databases">
        <title>Tengunoibacter tsumagoiensis gen. nov., sp. nov., Dictyobacter kobayashii sp. nov., D. alpinus sp. nov., and D. joshuensis sp. nov. and description of Dictyobacteraceae fam. nov. within the order Ktedonobacterales isolated from Tengu-no-mugimeshi.</title>
        <authorList>
            <person name="Wang C.M."/>
            <person name="Zheng Y."/>
            <person name="Sakai Y."/>
            <person name="Toyoda A."/>
            <person name="Minakuchi Y."/>
            <person name="Abe K."/>
            <person name="Yokota A."/>
            <person name="Yabe S."/>
        </authorList>
    </citation>
    <scope>NUCLEOTIDE SEQUENCE [LARGE SCALE GENOMIC DNA]</scope>
    <source>
        <strain evidence="2">S-27</strain>
    </source>
</reference>
<accession>A0A401ZQF6</accession>
<dbReference type="AlphaFoldDB" id="A0A401ZQF6"/>
<protein>
    <submittedName>
        <fullName evidence="1">Uncharacterized protein</fullName>
    </submittedName>
</protein>
<keyword evidence="2" id="KW-1185">Reference proteome</keyword>